<keyword evidence="4" id="KW-1185">Reference proteome</keyword>
<proteinExistence type="predicted"/>
<sequence>MNRWLITTAFMSLIALSACGTSQLEYKSGSGSEVTEKQVIDRKVKEEITLESAEKDEALEETKSSDKESVVPEGKSEEREQNPINDPKEEPENTEEVPDQKDPVEEIERENKPEENNSPEVDPAPETSLEEKKNETPTDFDQYPKGQFAVDGSPGQTVNNSTGEFTIERSAAVSPVNIGPMNIHVENIKLVSGEVTEKSIAGISGKHVRFLQIDAILQNTSDDPIQFFFATTTLDLNGQQLTAHSMFSGITDGNYGTQTPRNATLVYMLNEDHKTSDELKNLTINITANPIDKNTGLEVGSGTTVDVSF</sequence>
<comment type="caution">
    <text evidence="3">The sequence shown here is derived from an EMBL/GenBank/DDBJ whole genome shotgun (WGS) entry which is preliminary data.</text>
</comment>
<accession>A0ABV8H0P8</accession>
<evidence type="ECO:0000313" key="4">
    <source>
        <dbReference type="Proteomes" id="UP001595772"/>
    </source>
</evidence>
<protein>
    <recommendedName>
        <fullName evidence="5">DUF4352 domain-containing protein</fullName>
    </recommendedName>
</protein>
<evidence type="ECO:0000256" key="1">
    <source>
        <dbReference type="SAM" id="MobiDB-lite"/>
    </source>
</evidence>
<reference evidence="4" key="1">
    <citation type="journal article" date="2019" name="Int. J. Syst. Evol. Microbiol.">
        <title>The Global Catalogue of Microorganisms (GCM) 10K type strain sequencing project: providing services to taxonomists for standard genome sequencing and annotation.</title>
        <authorList>
            <consortium name="The Broad Institute Genomics Platform"/>
            <consortium name="The Broad Institute Genome Sequencing Center for Infectious Disease"/>
            <person name="Wu L."/>
            <person name="Ma J."/>
        </authorList>
    </citation>
    <scope>NUCLEOTIDE SEQUENCE [LARGE SCALE GENOMIC DNA]</scope>
    <source>
        <strain evidence="4">IBRC-M 10703</strain>
    </source>
</reference>
<dbReference type="EMBL" id="JBHSAO010000008">
    <property type="protein sequence ID" value="MFC4024430.1"/>
    <property type="molecule type" value="Genomic_DNA"/>
</dbReference>
<evidence type="ECO:0000313" key="3">
    <source>
        <dbReference type="EMBL" id="MFC4024430.1"/>
    </source>
</evidence>
<feature type="region of interest" description="Disordered" evidence="1">
    <location>
        <begin position="25"/>
        <end position="156"/>
    </location>
</feature>
<feature type="compositionally biased region" description="Basic and acidic residues" evidence="1">
    <location>
        <begin position="98"/>
        <end position="115"/>
    </location>
</feature>
<gene>
    <name evidence="3" type="ORF">ACFOUV_11550</name>
</gene>
<feature type="signal peptide" evidence="2">
    <location>
        <begin position="1"/>
        <end position="20"/>
    </location>
</feature>
<dbReference type="Proteomes" id="UP001595772">
    <property type="component" value="Unassembled WGS sequence"/>
</dbReference>
<evidence type="ECO:0000256" key="2">
    <source>
        <dbReference type="SAM" id="SignalP"/>
    </source>
</evidence>
<organism evidence="3 4">
    <name type="scientific">Oceanobacillus longus</name>
    <dbReference type="NCBI Taxonomy" id="930120"/>
    <lineage>
        <taxon>Bacteria</taxon>
        <taxon>Bacillati</taxon>
        <taxon>Bacillota</taxon>
        <taxon>Bacilli</taxon>
        <taxon>Bacillales</taxon>
        <taxon>Bacillaceae</taxon>
        <taxon>Oceanobacillus</taxon>
    </lineage>
</organism>
<keyword evidence="2" id="KW-0732">Signal</keyword>
<evidence type="ECO:0008006" key="5">
    <source>
        <dbReference type="Google" id="ProtNLM"/>
    </source>
</evidence>
<dbReference type="RefSeq" id="WP_379496925.1">
    <property type="nucleotide sequence ID" value="NZ_JBHSAO010000008.1"/>
</dbReference>
<feature type="chain" id="PRO_5045062224" description="DUF4352 domain-containing protein" evidence="2">
    <location>
        <begin position="21"/>
        <end position="309"/>
    </location>
</feature>
<dbReference type="PROSITE" id="PS51257">
    <property type="entry name" value="PROKAR_LIPOPROTEIN"/>
    <property type="match status" value="1"/>
</dbReference>
<name>A0ABV8H0P8_9BACI</name>
<feature type="compositionally biased region" description="Basic and acidic residues" evidence="1">
    <location>
        <begin position="34"/>
        <end position="91"/>
    </location>
</feature>